<reference evidence="2 3" key="1">
    <citation type="submission" date="2019-07" db="EMBL/GenBank/DDBJ databases">
        <title>De Novo Assembly of kiwifruit Actinidia rufa.</title>
        <authorList>
            <person name="Sugita-Konishi S."/>
            <person name="Sato K."/>
            <person name="Mori E."/>
            <person name="Abe Y."/>
            <person name="Kisaki G."/>
            <person name="Hamano K."/>
            <person name="Suezawa K."/>
            <person name="Otani M."/>
            <person name="Fukuda T."/>
            <person name="Manabe T."/>
            <person name="Gomi K."/>
            <person name="Tabuchi M."/>
            <person name="Akimitsu K."/>
            <person name="Kataoka I."/>
        </authorList>
    </citation>
    <scope>NUCLEOTIDE SEQUENCE [LARGE SCALE GENOMIC DNA]</scope>
    <source>
        <strain evidence="3">cv. Fuchu</strain>
    </source>
</reference>
<evidence type="ECO:0000256" key="1">
    <source>
        <dbReference type="SAM" id="MobiDB-lite"/>
    </source>
</evidence>
<dbReference type="Proteomes" id="UP000585474">
    <property type="component" value="Unassembled WGS sequence"/>
</dbReference>
<dbReference type="EMBL" id="BJWL01000027">
    <property type="protein sequence ID" value="GFZ18336.1"/>
    <property type="molecule type" value="Genomic_DNA"/>
</dbReference>
<sequence length="280" mass="29876">MWLHQSLLHPASSLSPTNHAPSPPCPTTPRIPNWVSITSAYNTSPALTCLINSGIADWGTPIPTSITLSSSPFIPQSHAGSVLPQPVPHTNFCEILPLPVSCRHLPIYSFSKSTPLLSRAGLVTSPYENKELQLNMESILSYLGETGSVRSACACVCAAAAAGSASQAACFLSTAASASPLGYRSAGWMMELNMVRVSSNYVLSSLHQKFYMCGTTGAWDGLPIAKLTHDVIIMVPLDNGEANQWGDCPPYVCPSTSVIREASYQLIKYGCHTTCNLMAT</sequence>
<proteinExistence type="predicted"/>
<gene>
    <name evidence="2" type="ORF">Acr_27g0000750</name>
</gene>
<name>A0A7J0H5G0_9ERIC</name>
<feature type="region of interest" description="Disordered" evidence="1">
    <location>
        <begin position="1"/>
        <end position="25"/>
    </location>
</feature>
<evidence type="ECO:0000313" key="2">
    <source>
        <dbReference type="EMBL" id="GFZ18336.1"/>
    </source>
</evidence>
<evidence type="ECO:0000313" key="3">
    <source>
        <dbReference type="Proteomes" id="UP000585474"/>
    </source>
</evidence>
<keyword evidence="3" id="KW-1185">Reference proteome</keyword>
<protein>
    <submittedName>
        <fullName evidence="2">Uncharacterized protein</fullName>
    </submittedName>
</protein>
<dbReference type="AlphaFoldDB" id="A0A7J0H5G0"/>
<accession>A0A7J0H5G0</accession>
<organism evidence="2 3">
    <name type="scientific">Actinidia rufa</name>
    <dbReference type="NCBI Taxonomy" id="165716"/>
    <lineage>
        <taxon>Eukaryota</taxon>
        <taxon>Viridiplantae</taxon>
        <taxon>Streptophyta</taxon>
        <taxon>Embryophyta</taxon>
        <taxon>Tracheophyta</taxon>
        <taxon>Spermatophyta</taxon>
        <taxon>Magnoliopsida</taxon>
        <taxon>eudicotyledons</taxon>
        <taxon>Gunneridae</taxon>
        <taxon>Pentapetalae</taxon>
        <taxon>asterids</taxon>
        <taxon>Ericales</taxon>
        <taxon>Actinidiaceae</taxon>
        <taxon>Actinidia</taxon>
    </lineage>
</organism>
<comment type="caution">
    <text evidence="2">The sequence shown here is derived from an EMBL/GenBank/DDBJ whole genome shotgun (WGS) entry which is preliminary data.</text>
</comment>